<evidence type="ECO:0008006" key="3">
    <source>
        <dbReference type="Google" id="ProtNLM"/>
    </source>
</evidence>
<dbReference type="PROSITE" id="PS51257">
    <property type="entry name" value="PROKAR_LIPOPROTEIN"/>
    <property type="match status" value="1"/>
</dbReference>
<reference evidence="1 2" key="1">
    <citation type="submission" date="2018-11" db="EMBL/GenBank/DDBJ databases">
        <title>Flavobacterium sp. nov., YIM 102701-2 draft genome.</title>
        <authorList>
            <person name="Li G."/>
            <person name="Jiang Y."/>
        </authorList>
    </citation>
    <scope>NUCLEOTIDE SEQUENCE [LARGE SCALE GENOMIC DNA]</scope>
    <source>
        <strain evidence="1 2">YIM 102701-2</strain>
    </source>
</reference>
<dbReference type="Proteomes" id="UP000275719">
    <property type="component" value="Unassembled WGS sequence"/>
</dbReference>
<organism evidence="1 2">
    <name type="scientific">Paenimyroides tangerinum</name>
    <dbReference type="NCBI Taxonomy" id="2488728"/>
    <lineage>
        <taxon>Bacteria</taxon>
        <taxon>Pseudomonadati</taxon>
        <taxon>Bacteroidota</taxon>
        <taxon>Flavobacteriia</taxon>
        <taxon>Flavobacteriales</taxon>
        <taxon>Flavobacteriaceae</taxon>
        <taxon>Paenimyroides</taxon>
    </lineage>
</organism>
<protein>
    <recommendedName>
        <fullName evidence="3">Lipoprotein</fullName>
    </recommendedName>
</protein>
<evidence type="ECO:0000313" key="2">
    <source>
        <dbReference type="Proteomes" id="UP000275719"/>
    </source>
</evidence>
<keyword evidence="2" id="KW-1185">Reference proteome</keyword>
<comment type="caution">
    <text evidence="1">The sequence shown here is derived from an EMBL/GenBank/DDBJ whole genome shotgun (WGS) entry which is preliminary data.</text>
</comment>
<evidence type="ECO:0000313" key="1">
    <source>
        <dbReference type="EMBL" id="RRJ89853.1"/>
    </source>
</evidence>
<gene>
    <name evidence="1" type="ORF">EG240_10675</name>
</gene>
<dbReference type="RefSeq" id="WP_125019386.1">
    <property type="nucleotide sequence ID" value="NZ_RQVQ01000022.1"/>
</dbReference>
<sequence>MIRNLIYLVCFSFFLSCNVEQDQYLYKVNFKNTSNTPFHLLVLGDTLNRSEPANDTLINVLLNKGEISPYFSYKSHFFEGFKYELTYVKVQFTNENKGYVCTKSTPSSDLCFMTKSSPIYSTGEVFIGNDKIYSYEITQEDYENAHVLP</sequence>
<dbReference type="EMBL" id="RQVQ01000022">
    <property type="protein sequence ID" value="RRJ89853.1"/>
    <property type="molecule type" value="Genomic_DNA"/>
</dbReference>
<accession>A0A3P3WB44</accession>
<dbReference type="AlphaFoldDB" id="A0A3P3WB44"/>
<proteinExistence type="predicted"/>
<name>A0A3P3WB44_9FLAO</name>
<dbReference type="OrthoDB" id="1380403at2"/>